<dbReference type="Proteomes" id="UP001595823">
    <property type="component" value="Unassembled WGS sequence"/>
</dbReference>
<proteinExistence type="predicted"/>
<evidence type="ECO:0000259" key="2">
    <source>
        <dbReference type="SMART" id="SM00834"/>
    </source>
</evidence>
<dbReference type="SMART" id="SM00834">
    <property type="entry name" value="CxxC_CXXC_SSSS"/>
    <property type="match status" value="1"/>
</dbReference>
<name>A0ABV8TWC8_9ACTN</name>
<sequence>MPVYEYRCSDCGHEFDQRQGFNDPRLTDCPSCSAEGSLKKVFGNVGVSFKGSGFYRNDSRSSNSGKLSSNASKPADKKAESATGSSKSEGSAKSSESAGSASKGSTSKGSAKAA</sequence>
<dbReference type="NCBIfam" id="TIGR02605">
    <property type="entry name" value="CxxC_CxxC_SSSS"/>
    <property type="match status" value="1"/>
</dbReference>
<dbReference type="PANTHER" id="PTHR34404:SF2">
    <property type="entry name" value="CONSERVED SERINE RICH PROTEIN"/>
    <property type="match status" value="1"/>
</dbReference>
<dbReference type="RefSeq" id="WP_380618824.1">
    <property type="nucleotide sequence ID" value="NZ_JBHSDK010000009.1"/>
</dbReference>
<feature type="compositionally biased region" description="Low complexity" evidence="1">
    <location>
        <begin position="60"/>
        <end position="72"/>
    </location>
</feature>
<evidence type="ECO:0000313" key="4">
    <source>
        <dbReference type="Proteomes" id="UP001595823"/>
    </source>
</evidence>
<feature type="region of interest" description="Disordered" evidence="1">
    <location>
        <begin position="50"/>
        <end position="114"/>
    </location>
</feature>
<dbReference type="PANTHER" id="PTHR34404">
    <property type="entry name" value="REGULATORY PROTEIN, FMDB FAMILY"/>
    <property type="match status" value="1"/>
</dbReference>
<organism evidence="3 4">
    <name type="scientific">Salininema proteolyticum</name>
    <dbReference type="NCBI Taxonomy" id="1607685"/>
    <lineage>
        <taxon>Bacteria</taxon>
        <taxon>Bacillati</taxon>
        <taxon>Actinomycetota</taxon>
        <taxon>Actinomycetes</taxon>
        <taxon>Glycomycetales</taxon>
        <taxon>Glycomycetaceae</taxon>
        <taxon>Salininema</taxon>
    </lineage>
</organism>
<keyword evidence="4" id="KW-1185">Reference proteome</keyword>
<reference evidence="4" key="1">
    <citation type="journal article" date="2019" name="Int. J. Syst. Evol. Microbiol.">
        <title>The Global Catalogue of Microorganisms (GCM) 10K type strain sequencing project: providing services to taxonomists for standard genome sequencing and annotation.</title>
        <authorList>
            <consortium name="The Broad Institute Genomics Platform"/>
            <consortium name="The Broad Institute Genome Sequencing Center for Infectious Disease"/>
            <person name="Wu L."/>
            <person name="Ma J."/>
        </authorList>
    </citation>
    <scope>NUCLEOTIDE SEQUENCE [LARGE SCALE GENOMIC DNA]</scope>
    <source>
        <strain evidence="4">IBRC-M 10908</strain>
    </source>
</reference>
<evidence type="ECO:0000313" key="3">
    <source>
        <dbReference type="EMBL" id="MFC4334787.1"/>
    </source>
</evidence>
<protein>
    <submittedName>
        <fullName evidence="3">FmdB family zinc ribbon protein</fullName>
    </submittedName>
</protein>
<feature type="compositionally biased region" description="Low complexity" evidence="1">
    <location>
        <begin position="81"/>
        <end position="114"/>
    </location>
</feature>
<dbReference type="EMBL" id="JBHSDK010000009">
    <property type="protein sequence ID" value="MFC4334787.1"/>
    <property type="molecule type" value="Genomic_DNA"/>
</dbReference>
<gene>
    <name evidence="3" type="ORF">ACFPET_06215</name>
</gene>
<accession>A0ABV8TWC8</accession>
<dbReference type="InterPro" id="IPR013429">
    <property type="entry name" value="Regulatory_FmdB_Zinc_ribbon"/>
</dbReference>
<dbReference type="SUPFAM" id="SSF57802">
    <property type="entry name" value="Rubredoxin-like"/>
    <property type="match status" value="1"/>
</dbReference>
<dbReference type="Pfam" id="PF09723">
    <property type="entry name" value="Zn_ribbon_8"/>
    <property type="match status" value="1"/>
</dbReference>
<comment type="caution">
    <text evidence="3">The sequence shown here is derived from an EMBL/GenBank/DDBJ whole genome shotgun (WGS) entry which is preliminary data.</text>
</comment>
<evidence type="ECO:0000256" key="1">
    <source>
        <dbReference type="SAM" id="MobiDB-lite"/>
    </source>
</evidence>
<feature type="domain" description="Putative regulatory protein FmdB zinc ribbon" evidence="2">
    <location>
        <begin position="1"/>
        <end position="43"/>
    </location>
</feature>